<organism evidence="2 3">
    <name type="scientific">Amycolatopsis marina</name>
    <dbReference type="NCBI Taxonomy" id="490629"/>
    <lineage>
        <taxon>Bacteria</taxon>
        <taxon>Bacillati</taxon>
        <taxon>Actinomycetota</taxon>
        <taxon>Actinomycetes</taxon>
        <taxon>Pseudonocardiales</taxon>
        <taxon>Pseudonocardiaceae</taxon>
        <taxon>Amycolatopsis</taxon>
    </lineage>
</organism>
<protein>
    <recommendedName>
        <fullName evidence="4">Histidine kinase-like ATPase domain-containing protein</fullName>
    </recommendedName>
</protein>
<gene>
    <name evidence="2" type="ORF">SAMN05216266_110215</name>
</gene>
<dbReference type="Proteomes" id="UP000243799">
    <property type="component" value="Unassembled WGS sequence"/>
</dbReference>
<reference evidence="3" key="1">
    <citation type="submission" date="2016-10" db="EMBL/GenBank/DDBJ databases">
        <authorList>
            <person name="Varghese N."/>
            <person name="Submissions S."/>
        </authorList>
    </citation>
    <scope>NUCLEOTIDE SEQUENCE [LARGE SCALE GENOMIC DNA]</scope>
    <source>
        <strain evidence="3">CGMCC 4.3568</strain>
    </source>
</reference>
<name>A0A1I1AVL7_9PSEU</name>
<evidence type="ECO:0008006" key="4">
    <source>
        <dbReference type="Google" id="ProtNLM"/>
    </source>
</evidence>
<accession>A0A1I1AVL7</accession>
<evidence type="ECO:0000256" key="1">
    <source>
        <dbReference type="SAM" id="MobiDB-lite"/>
    </source>
</evidence>
<dbReference type="EMBL" id="FOKG01000010">
    <property type="protein sequence ID" value="SFB41927.1"/>
    <property type="molecule type" value="Genomic_DNA"/>
</dbReference>
<feature type="region of interest" description="Disordered" evidence="1">
    <location>
        <begin position="82"/>
        <end position="104"/>
    </location>
</feature>
<dbReference type="OrthoDB" id="5180771at2"/>
<proteinExistence type="predicted"/>
<dbReference type="RefSeq" id="WP_091674468.1">
    <property type="nucleotide sequence ID" value="NZ_FOKG01000010.1"/>
</dbReference>
<dbReference type="STRING" id="490629.SAMN05216266_110215"/>
<keyword evidence="3" id="KW-1185">Reference proteome</keyword>
<sequence length="171" mass="18795">MNSQTAQVEDLQLVTYPSAVNCTDFFVRFTLTEWALRPLQDEATHAAAHFVADVVDRANPREPGFITVRLQVRADHLLVEVEDDQSPQPPSASPRLADRRTGVVPRGDRGKIAWCEIPLPMGVSASGVALPRRDGRRSLVQEQMAGESAVVDPDLARRVLTGLNRFSPDGN</sequence>
<dbReference type="AlphaFoldDB" id="A0A1I1AVL7"/>
<evidence type="ECO:0000313" key="2">
    <source>
        <dbReference type="EMBL" id="SFB41927.1"/>
    </source>
</evidence>
<dbReference type="Gene3D" id="3.30.565.10">
    <property type="entry name" value="Histidine kinase-like ATPase, C-terminal domain"/>
    <property type="match status" value="1"/>
</dbReference>
<dbReference type="InterPro" id="IPR036890">
    <property type="entry name" value="HATPase_C_sf"/>
</dbReference>
<evidence type="ECO:0000313" key="3">
    <source>
        <dbReference type="Proteomes" id="UP000243799"/>
    </source>
</evidence>